<dbReference type="GO" id="GO:0006302">
    <property type="term" value="P:double-strand break repair"/>
    <property type="evidence" value="ECO:0007669"/>
    <property type="project" value="InterPro"/>
</dbReference>
<dbReference type="InterPro" id="IPR038729">
    <property type="entry name" value="Rad50/SbcC_AAA"/>
</dbReference>
<feature type="coiled-coil region" evidence="1">
    <location>
        <begin position="344"/>
        <end position="511"/>
    </location>
</feature>
<reference evidence="4" key="1">
    <citation type="submission" date="2022-06" db="EMBL/GenBank/DDBJ databases">
        <title>Diverse halophilic archaea isolated from saline environments.</title>
        <authorList>
            <person name="Cui H.-L."/>
        </authorList>
    </citation>
    <scope>NUCLEOTIDE SEQUENCE</scope>
    <source>
        <strain evidence="4">WLHS1</strain>
    </source>
</reference>
<keyword evidence="1" id="KW-0175">Coiled coil</keyword>
<accession>A0A9E7SUM7</accession>
<evidence type="ECO:0000313" key="5">
    <source>
        <dbReference type="Proteomes" id="UP001056855"/>
    </source>
</evidence>
<proteinExistence type="predicted"/>
<dbReference type="PANTHER" id="PTHR23159">
    <property type="entry name" value="CENTROSOMAL PROTEIN 2"/>
    <property type="match status" value="1"/>
</dbReference>
<dbReference type="Proteomes" id="UP001056855">
    <property type="component" value="Chromosome"/>
</dbReference>
<evidence type="ECO:0000259" key="3">
    <source>
        <dbReference type="Pfam" id="PF13476"/>
    </source>
</evidence>
<dbReference type="AlphaFoldDB" id="A0A9E7SUM7"/>
<dbReference type="KEGG" id="sawl:NGM29_17925"/>
<evidence type="ECO:0000256" key="1">
    <source>
        <dbReference type="SAM" id="Coils"/>
    </source>
</evidence>
<gene>
    <name evidence="4" type="ORF">NGM29_17925</name>
</gene>
<name>A0A9E7SUM7_9EURY</name>
<organism evidence="4 5">
    <name type="scientific">Natronosalvus rutilus</name>
    <dbReference type="NCBI Taxonomy" id="2953753"/>
    <lineage>
        <taxon>Archaea</taxon>
        <taxon>Methanobacteriati</taxon>
        <taxon>Methanobacteriota</taxon>
        <taxon>Stenosarchaea group</taxon>
        <taxon>Halobacteria</taxon>
        <taxon>Halobacteriales</taxon>
        <taxon>Natrialbaceae</taxon>
        <taxon>Natronosalvus</taxon>
    </lineage>
</organism>
<feature type="region of interest" description="Disordered" evidence="2">
    <location>
        <begin position="183"/>
        <end position="208"/>
    </location>
</feature>
<feature type="compositionally biased region" description="Basic and acidic residues" evidence="2">
    <location>
        <begin position="188"/>
        <end position="201"/>
    </location>
</feature>
<dbReference type="InterPro" id="IPR027417">
    <property type="entry name" value="P-loop_NTPase"/>
</dbReference>
<dbReference type="Gene3D" id="1.10.287.1490">
    <property type="match status" value="1"/>
</dbReference>
<evidence type="ECO:0000313" key="4">
    <source>
        <dbReference type="EMBL" id="UTF53620.1"/>
    </source>
</evidence>
<feature type="domain" description="Rad50/SbcC-type AAA" evidence="3">
    <location>
        <begin position="11"/>
        <end position="252"/>
    </location>
</feature>
<dbReference type="PANTHER" id="PTHR23159:SF60">
    <property type="entry name" value="SPINDLE ASSEMBLY ABNORMAL PROTEIN 4"/>
    <property type="match status" value="1"/>
</dbReference>
<dbReference type="NCBIfam" id="NF045487">
    <property type="entry name" value="ASRP"/>
    <property type="match status" value="1"/>
</dbReference>
<keyword evidence="5" id="KW-1185">Reference proteome</keyword>
<evidence type="ECO:0000256" key="2">
    <source>
        <dbReference type="SAM" id="MobiDB-lite"/>
    </source>
</evidence>
<dbReference type="EMBL" id="CP100355">
    <property type="protein sequence ID" value="UTF53620.1"/>
    <property type="molecule type" value="Genomic_DNA"/>
</dbReference>
<dbReference type="RefSeq" id="WP_254158145.1">
    <property type="nucleotide sequence ID" value="NZ_CP100355.1"/>
</dbReference>
<protein>
    <submittedName>
        <fullName evidence="4">AAA family ATPase</fullName>
    </submittedName>
</protein>
<dbReference type="Gene3D" id="3.40.50.300">
    <property type="entry name" value="P-loop containing nucleotide triphosphate hydrolases"/>
    <property type="match status" value="1"/>
</dbReference>
<dbReference type="GO" id="GO:0016887">
    <property type="term" value="F:ATP hydrolysis activity"/>
    <property type="evidence" value="ECO:0007669"/>
    <property type="project" value="InterPro"/>
</dbReference>
<dbReference type="SUPFAM" id="SSF52540">
    <property type="entry name" value="P-loop containing nucleoside triphosphate hydrolases"/>
    <property type="match status" value="1"/>
</dbReference>
<sequence length="648" mass="74332">MSAGETTGQPRVSVENIGGIDSTTVELTTGVNVLTGRNATNRTSFLRSIMGALGSDRVSLKADADHGSVTLELEGETYERHFERREGGIVSSGDPYLEDPTLANLFAFLLESNTARQAVSQQDDLREVIMRPVDVEEIEAEISQAEADKRRLDDEIDRLTSLKSSLPSLEERRQSLRKEIEETEAELEERRADLEASRADESETDDDELEAKLDELQSARNDLEDVQFQRETEQQSIETLESELEEMQDELEELPDGFETDPDALEQELETLRDQRSTLDSSTNQLQSIIQFNEEMLEGTNQRITQALQGEQSETDGGAVTEQLLEDDTAICWTCGSTVETDQIESTIERLRSLRQEHVQERNELRRQIDDRKATLREARETNQRRQTLTQRIESTENELEQRRDRLETLDEREAELQEGIDDLETTVDELEEESESETLDHQKEVTELEFQVGRLEDDLADVEDEIEEAETEIGRIDDLRAQREQASERLTDLRTRIDRIERESVEAFNEHMASVLDVLEYENLERIWIERTEQTVKEGRRRVDRPVFELHIVRQADDGRTYEDTIDHLSESEREVTGLVFALAGYLVHEVYDEVPFMLLDSLEAIDSNRIARLVGYFSEYAETLVTALLPEDAAALDEEYTRITSI</sequence>
<dbReference type="GeneID" id="73291965"/>
<dbReference type="Pfam" id="PF13476">
    <property type="entry name" value="AAA_23"/>
    <property type="match status" value="1"/>
</dbReference>